<dbReference type="OrthoDB" id="1108004at2759"/>
<evidence type="ECO:0000313" key="2">
    <source>
        <dbReference type="Proteomes" id="UP000447434"/>
    </source>
</evidence>
<comment type="caution">
    <text evidence="1">The sequence shown here is derived from an EMBL/GenBank/DDBJ whole genome shotgun (WGS) entry which is preliminary data.</text>
</comment>
<dbReference type="Proteomes" id="UP000447434">
    <property type="component" value="Chromosome 11"/>
</dbReference>
<protein>
    <submittedName>
        <fullName evidence="1">Uncharacterized protein</fullName>
    </submittedName>
</protein>
<dbReference type="PANTHER" id="PTHR35317:SF28">
    <property type="entry name" value="ZINC FINGER, CCHC-TYPE, RIBONUCLEASE H-LIKE DOMAIN, GAG-PRE-INTEGRASE DOMAIN PROTEIN-RELATED"/>
    <property type="match status" value="1"/>
</dbReference>
<dbReference type="EMBL" id="WOCE01000011">
    <property type="protein sequence ID" value="KAE9604406.1"/>
    <property type="molecule type" value="Genomic_DNA"/>
</dbReference>
<dbReference type="AlphaFoldDB" id="A0A6A4PSZ8"/>
<gene>
    <name evidence="1" type="ORF">Lalb_Chr11g0071471</name>
</gene>
<name>A0A6A4PSZ8_LUPAL</name>
<sequence length="97" mass="11245">MRVIFRFQDCLDVVQGGVLPLNETPIEAEKAEFREATKRDSKATFLIHQCVDMANFDKISAASNAKEAWEILDKCYSGSTKVRKMRLQFLRRQYELV</sequence>
<dbReference type="PANTHER" id="PTHR35317">
    <property type="entry name" value="OS04G0629600 PROTEIN"/>
    <property type="match status" value="1"/>
</dbReference>
<accession>A0A6A4PSZ8</accession>
<organism evidence="1 2">
    <name type="scientific">Lupinus albus</name>
    <name type="common">White lupine</name>
    <name type="synonym">Lupinus termis</name>
    <dbReference type="NCBI Taxonomy" id="3870"/>
    <lineage>
        <taxon>Eukaryota</taxon>
        <taxon>Viridiplantae</taxon>
        <taxon>Streptophyta</taxon>
        <taxon>Embryophyta</taxon>
        <taxon>Tracheophyta</taxon>
        <taxon>Spermatophyta</taxon>
        <taxon>Magnoliopsida</taxon>
        <taxon>eudicotyledons</taxon>
        <taxon>Gunneridae</taxon>
        <taxon>Pentapetalae</taxon>
        <taxon>rosids</taxon>
        <taxon>fabids</taxon>
        <taxon>Fabales</taxon>
        <taxon>Fabaceae</taxon>
        <taxon>Papilionoideae</taxon>
        <taxon>50 kb inversion clade</taxon>
        <taxon>genistoids sensu lato</taxon>
        <taxon>core genistoids</taxon>
        <taxon>Genisteae</taxon>
        <taxon>Lupinus</taxon>
    </lineage>
</organism>
<dbReference type="Pfam" id="PF14223">
    <property type="entry name" value="Retrotran_gag_2"/>
    <property type="match status" value="1"/>
</dbReference>
<proteinExistence type="predicted"/>
<evidence type="ECO:0000313" key="1">
    <source>
        <dbReference type="EMBL" id="KAE9604406.1"/>
    </source>
</evidence>
<keyword evidence="2" id="KW-1185">Reference proteome</keyword>
<reference evidence="2" key="1">
    <citation type="journal article" date="2020" name="Nat. Commun.">
        <title>Genome sequence of the cluster root forming white lupin.</title>
        <authorList>
            <person name="Hufnagel B."/>
            <person name="Marques A."/>
            <person name="Soriano A."/>
            <person name="Marques L."/>
            <person name="Divol F."/>
            <person name="Doumas P."/>
            <person name="Sallet E."/>
            <person name="Mancinotti D."/>
            <person name="Carrere S."/>
            <person name="Marande W."/>
            <person name="Arribat S."/>
            <person name="Keller J."/>
            <person name="Huneau C."/>
            <person name="Blein T."/>
            <person name="Aime D."/>
            <person name="Laguerre M."/>
            <person name="Taylor J."/>
            <person name="Schubert V."/>
            <person name="Nelson M."/>
            <person name="Geu-Flores F."/>
            <person name="Crespi M."/>
            <person name="Gallardo-Guerrero K."/>
            <person name="Delaux P.-M."/>
            <person name="Salse J."/>
            <person name="Berges H."/>
            <person name="Guyot R."/>
            <person name="Gouzy J."/>
            <person name="Peret B."/>
        </authorList>
    </citation>
    <scope>NUCLEOTIDE SEQUENCE [LARGE SCALE GENOMIC DNA]</scope>
    <source>
        <strain evidence="2">cv. Amiga</strain>
    </source>
</reference>